<accession>A0A3T0S2E4</accession>
<dbReference type="PANTHER" id="PTHR45919">
    <property type="entry name" value="GDP-MAN:MAN(3)GLCNAC(2)-PP-DOL ALPHA-1,2-MANNOSYLTRANSFERASE"/>
    <property type="match status" value="1"/>
</dbReference>
<dbReference type="InterPro" id="IPR028098">
    <property type="entry name" value="Glyco_trans_4-like_N"/>
</dbReference>
<dbReference type="KEGG" id="aji:C0Z10_13010"/>
<dbReference type="Gene3D" id="3.40.50.2000">
    <property type="entry name" value="Glycogen Phosphorylase B"/>
    <property type="match status" value="1"/>
</dbReference>
<dbReference type="GO" id="GO:0004377">
    <property type="term" value="F:GDP-Man:Man(3)GlcNAc(2)-PP-Dol alpha-1,2-mannosyltransferase activity"/>
    <property type="evidence" value="ECO:0007669"/>
    <property type="project" value="InterPro"/>
</dbReference>
<dbReference type="SUPFAM" id="SSF53756">
    <property type="entry name" value="UDP-Glycosyltransferase/glycogen phosphorylase"/>
    <property type="match status" value="1"/>
</dbReference>
<gene>
    <name evidence="5" type="ORF">C0Z10_13010</name>
</gene>
<dbReference type="Proteomes" id="UP000285875">
    <property type="component" value="Chromosome"/>
</dbReference>
<dbReference type="GO" id="GO:0006487">
    <property type="term" value="P:protein N-linked glycosylation"/>
    <property type="evidence" value="ECO:0007669"/>
    <property type="project" value="TreeGrafter"/>
</dbReference>
<evidence type="ECO:0000256" key="2">
    <source>
        <dbReference type="ARBA" id="ARBA00022679"/>
    </source>
</evidence>
<evidence type="ECO:0000259" key="4">
    <source>
        <dbReference type="Pfam" id="PF13439"/>
    </source>
</evidence>
<dbReference type="InterPro" id="IPR038013">
    <property type="entry name" value="ALG11"/>
</dbReference>
<dbReference type="GO" id="GO:0016020">
    <property type="term" value="C:membrane"/>
    <property type="evidence" value="ECO:0007669"/>
    <property type="project" value="TreeGrafter"/>
</dbReference>
<dbReference type="Pfam" id="PF00534">
    <property type="entry name" value="Glycos_transf_1"/>
    <property type="match status" value="1"/>
</dbReference>
<dbReference type="PANTHER" id="PTHR45919:SF1">
    <property type="entry name" value="GDP-MAN:MAN(3)GLCNAC(2)-PP-DOL ALPHA-1,2-MANNOSYLTRANSFERASE"/>
    <property type="match status" value="1"/>
</dbReference>
<name>A0A3T0S2E4_9ACTN</name>
<dbReference type="InterPro" id="IPR001296">
    <property type="entry name" value="Glyco_trans_1"/>
</dbReference>
<protein>
    <submittedName>
        <fullName evidence="5">Group 1 glycosyl transferase</fullName>
    </submittedName>
</protein>
<dbReference type="AlphaFoldDB" id="A0A3T0S2E4"/>
<organism evidence="5 6">
    <name type="scientific">Acidipropionibacterium jensenii</name>
    <dbReference type="NCBI Taxonomy" id="1749"/>
    <lineage>
        <taxon>Bacteria</taxon>
        <taxon>Bacillati</taxon>
        <taxon>Actinomycetota</taxon>
        <taxon>Actinomycetes</taxon>
        <taxon>Propionibacteriales</taxon>
        <taxon>Propionibacteriaceae</taxon>
        <taxon>Acidipropionibacterium</taxon>
    </lineage>
</organism>
<evidence type="ECO:0000256" key="1">
    <source>
        <dbReference type="ARBA" id="ARBA00022676"/>
    </source>
</evidence>
<evidence type="ECO:0000313" key="5">
    <source>
        <dbReference type="EMBL" id="AZZ40503.1"/>
    </source>
</evidence>
<evidence type="ECO:0000259" key="3">
    <source>
        <dbReference type="Pfam" id="PF00534"/>
    </source>
</evidence>
<keyword evidence="2 5" id="KW-0808">Transferase</keyword>
<keyword evidence="1" id="KW-0328">Glycosyltransferase</keyword>
<dbReference type="Pfam" id="PF13439">
    <property type="entry name" value="Glyco_transf_4"/>
    <property type="match status" value="1"/>
</dbReference>
<feature type="domain" description="Glycosyltransferase subfamily 4-like N-terminal" evidence="4">
    <location>
        <begin position="15"/>
        <end position="186"/>
    </location>
</feature>
<feature type="domain" description="Glycosyl transferase family 1" evidence="3">
    <location>
        <begin position="198"/>
        <end position="365"/>
    </location>
</feature>
<dbReference type="EMBL" id="CP025570">
    <property type="protein sequence ID" value="AZZ40503.1"/>
    <property type="molecule type" value="Genomic_DNA"/>
</dbReference>
<evidence type="ECO:0000313" key="6">
    <source>
        <dbReference type="Proteomes" id="UP000285875"/>
    </source>
</evidence>
<proteinExistence type="predicted"/>
<dbReference type="RefSeq" id="WP_097799655.1">
    <property type="nucleotide sequence ID" value="NZ_CP025570.1"/>
</dbReference>
<sequence length="398" mass="44157">MSRAVVFMPTLRAGGGAERYAVSVVTALRSVGYDCTLAHQGEVTQEWVETQFGTDLAEVRLDRLPDLPPACSKLPDAMKSLIRDTVWHRHVRLLDADVFVNCLFRSEMPGAGRQNIYVCHFPHRLSIEYQGALRRLYMLAMNAARCLMLNGGGGFLNSYDTVCANSQFTAHHIRRRWGVEPVVVPPACPDVQVDGIAKEKLIIAVGRIEPVVPGVPNKRLDVLIDTFAAMTDLHRRGWRLVIAGSCRPESHDVFAGLERRAEGAPIQILPNRPYSELKRLYSSASIYWHAQGYGEDATARPETQEHFGITTVEAMSAGCIPVVIDTAGPREVSEGVDGAALWRTPDELVARTAAIAALDETQRAAIAERCRARAHSYDEQHFRDRFGRVSEDCRVVSR</sequence>
<reference evidence="6" key="1">
    <citation type="submission" date="2017-12" db="EMBL/GenBank/DDBJ databases">
        <title>Whole genome sequencing of Acidipropionibacterium jensenii strains JS279 and JS280.</title>
        <authorList>
            <person name="Deptula P."/>
            <person name="Laine P."/>
            <person name="Smolander O.-P."/>
            <person name="Paulin L."/>
            <person name="Auvinen P."/>
            <person name="Varmanen P."/>
        </authorList>
    </citation>
    <scope>NUCLEOTIDE SEQUENCE [LARGE SCALE GENOMIC DNA]</scope>
    <source>
        <strain evidence="6">JS280</strain>
    </source>
</reference>